<evidence type="ECO:0000256" key="3">
    <source>
        <dbReference type="RuleBase" id="RU000363"/>
    </source>
</evidence>
<dbReference type="PANTHER" id="PTHR43391">
    <property type="entry name" value="RETINOL DEHYDROGENASE-RELATED"/>
    <property type="match status" value="1"/>
</dbReference>
<dbReference type="PROSITE" id="PS00061">
    <property type="entry name" value="ADH_SHORT"/>
    <property type="match status" value="1"/>
</dbReference>
<dbReference type="Proteomes" id="UP000886857">
    <property type="component" value="Unassembled WGS sequence"/>
</dbReference>
<dbReference type="GO" id="GO:0016491">
    <property type="term" value="F:oxidoreductase activity"/>
    <property type="evidence" value="ECO:0007669"/>
    <property type="project" value="UniProtKB-KW"/>
</dbReference>
<comment type="similarity">
    <text evidence="1 3">Belongs to the short-chain dehydrogenases/reductases (SDR) family.</text>
</comment>
<reference evidence="4" key="2">
    <citation type="journal article" date="2021" name="PeerJ">
        <title>Extensive microbial diversity within the chicken gut microbiome revealed by metagenomics and culture.</title>
        <authorList>
            <person name="Gilroy R."/>
            <person name="Ravi A."/>
            <person name="Getino M."/>
            <person name="Pursley I."/>
            <person name="Horton D.L."/>
            <person name="Alikhan N.F."/>
            <person name="Baker D."/>
            <person name="Gharbi K."/>
            <person name="Hall N."/>
            <person name="Watson M."/>
            <person name="Adriaenssens E.M."/>
            <person name="Foster-Nyarko E."/>
            <person name="Jarju S."/>
            <person name="Secka A."/>
            <person name="Antonio M."/>
            <person name="Oren A."/>
            <person name="Chaudhuri R.R."/>
            <person name="La Ragione R."/>
            <person name="Hildebrand F."/>
            <person name="Pallen M.J."/>
        </authorList>
    </citation>
    <scope>NUCLEOTIDE SEQUENCE</scope>
    <source>
        <strain evidence="4">10406</strain>
    </source>
</reference>
<accession>A0A9D1SWF1</accession>
<gene>
    <name evidence="4" type="ORF">IAC73_04330</name>
</gene>
<proteinExistence type="inferred from homology"/>
<reference evidence="4" key="1">
    <citation type="submission" date="2020-10" db="EMBL/GenBank/DDBJ databases">
        <authorList>
            <person name="Gilroy R."/>
        </authorList>
    </citation>
    <scope>NUCLEOTIDE SEQUENCE</scope>
    <source>
        <strain evidence="4">10406</strain>
    </source>
</reference>
<evidence type="ECO:0000313" key="4">
    <source>
        <dbReference type="EMBL" id="HIU99048.1"/>
    </source>
</evidence>
<dbReference type="Pfam" id="PF00106">
    <property type="entry name" value="adh_short"/>
    <property type="match status" value="1"/>
</dbReference>
<dbReference type="InterPro" id="IPR036291">
    <property type="entry name" value="NAD(P)-bd_dom_sf"/>
</dbReference>
<evidence type="ECO:0000256" key="1">
    <source>
        <dbReference type="ARBA" id="ARBA00006484"/>
    </source>
</evidence>
<dbReference type="InterPro" id="IPR002347">
    <property type="entry name" value="SDR_fam"/>
</dbReference>
<dbReference type="PRINTS" id="PR00081">
    <property type="entry name" value="GDHRDH"/>
</dbReference>
<keyword evidence="2" id="KW-0560">Oxidoreductase</keyword>
<comment type="caution">
    <text evidence="4">The sequence shown here is derived from an EMBL/GenBank/DDBJ whole genome shotgun (WGS) entry which is preliminary data.</text>
</comment>
<dbReference type="InterPro" id="IPR020904">
    <property type="entry name" value="Sc_DH/Rdtase_CS"/>
</dbReference>
<dbReference type="Gene3D" id="3.40.50.720">
    <property type="entry name" value="NAD(P)-binding Rossmann-like Domain"/>
    <property type="match status" value="1"/>
</dbReference>
<dbReference type="SUPFAM" id="SSF51735">
    <property type="entry name" value="NAD(P)-binding Rossmann-fold domains"/>
    <property type="match status" value="1"/>
</dbReference>
<sequence>MLSGKNIVLTGANSGIGLEVLKLLVEGGNKVLAVDLRTDRLKEFEGKGVTPMVRDISDKEGVDAVFAEAEKVLGKIDIFYANAGFPYFEAMNYTDWDRTRRIFDTNTISVIYSYEKFREHLAGREGRFAITVSAIGKMAMPGYALYSASKFAVQGFQQALRLELPENIGLTCLYPVATDTGFFKAAAEGKHKTIRRKPFPVQKPAHVAKAMVKGLARGKKTVNPCKLFTLAGVLFAICPPIKYIYWSLEKKKLDEFLAQPEETTPEK</sequence>
<organism evidence="4 5">
    <name type="scientific">Candidatus Limadaptatus stercoripullorum</name>
    <dbReference type="NCBI Taxonomy" id="2840846"/>
    <lineage>
        <taxon>Bacteria</taxon>
        <taxon>Bacillati</taxon>
        <taxon>Bacillota</taxon>
        <taxon>Clostridia</taxon>
        <taxon>Eubacteriales</taxon>
        <taxon>Candidatus Limadaptatus</taxon>
    </lineage>
</organism>
<evidence type="ECO:0000313" key="5">
    <source>
        <dbReference type="Proteomes" id="UP000886857"/>
    </source>
</evidence>
<dbReference type="AlphaFoldDB" id="A0A9D1SWF1"/>
<protein>
    <submittedName>
        <fullName evidence="4">SDR family NAD(P)-dependent oxidoreductase</fullName>
    </submittedName>
</protein>
<dbReference type="EMBL" id="DVOE01000066">
    <property type="protein sequence ID" value="HIU99048.1"/>
    <property type="molecule type" value="Genomic_DNA"/>
</dbReference>
<dbReference type="CDD" id="cd05233">
    <property type="entry name" value="SDR_c"/>
    <property type="match status" value="1"/>
</dbReference>
<dbReference type="PRINTS" id="PR00080">
    <property type="entry name" value="SDRFAMILY"/>
</dbReference>
<evidence type="ECO:0000256" key="2">
    <source>
        <dbReference type="ARBA" id="ARBA00023002"/>
    </source>
</evidence>
<name>A0A9D1SWF1_9FIRM</name>
<dbReference type="PANTHER" id="PTHR43391:SF82">
    <property type="entry name" value="OXIDOREDUCTASE SADH-RELATED"/>
    <property type="match status" value="1"/>
</dbReference>